<evidence type="ECO:0000313" key="1">
    <source>
        <dbReference type="EMBL" id="GAB0058041.1"/>
    </source>
</evidence>
<protein>
    <submittedName>
        <fullName evidence="1">Uncharacterized protein</fullName>
    </submittedName>
</protein>
<organism evidence="1 2">
    <name type="scientific">Candidatus Magnetaquiglobus chichijimensis</name>
    <dbReference type="NCBI Taxonomy" id="3141448"/>
    <lineage>
        <taxon>Bacteria</taxon>
        <taxon>Pseudomonadati</taxon>
        <taxon>Pseudomonadota</taxon>
        <taxon>Magnetococcia</taxon>
        <taxon>Magnetococcales</taxon>
        <taxon>Candidatus Magnetaquicoccaceae</taxon>
        <taxon>Candidatus Magnetaquiglobus</taxon>
    </lineage>
</organism>
<reference evidence="1 2" key="1">
    <citation type="submission" date="2024-05" db="EMBL/GenBank/DDBJ databases">
        <authorList>
            <consortium name="Candidatus Magnetaquicoccaceae bacterium FCR-1 genome sequencing consortium"/>
            <person name="Shimoshige H."/>
            <person name="Shimamura S."/>
            <person name="Taoka A."/>
            <person name="Kobayashi H."/>
            <person name="Maekawa T."/>
        </authorList>
    </citation>
    <scope>NUCLEOTIDE SEQUENCE [LARGE SCALE GENOMIC DNA]</scope>
    <source>
        <strain evidence="1 2">FCR-1</strain>
    </source>
</reference>
<gene>
    <name evidence="1" type="ORF">SIID45300_02381</name>
</gene>
<keyword evidence="2" id="KW-1185">Reference proteome</keyword>
<accession>A0ABQ0CAY5</accession>
<dbReference type="EMBL" id="BAAFGK010000004">
    <property type="protein sequence ID" value="GAB0058041.1"/>
    <property type="molecule type" value="Genomic_DNA"/>
</dbReference>
<dbReference type="Proteomes" id="UP001628193">
    <property type="component" value="Unassembled WGS sequence"/>
</dbReference>
<sequence>MSICRRGDVQRIHLSVGDHGKPLLCTLRDRTKAALGAVLDARNPETWKPYDLSRVRTIHATVHPPDGSDPVLLGATRRAPYAAGVVHLTWSGEVFALPGQYPGEVRMEYLDGSIETVTPRILFIVRRDS</sequence>
<dbReference type="RefSeq" id="WP_420905721.1">
    <property type="nucleotide sequence ID" value="NZ_BAAFGK010000004.1"/>
</dbReference>
<proteinExistence type="predicted"/>
<reference evidence="1 2" key="2">
    <citation type="submission" date="2024-09" db="EMBL/GenBank/DDBJ databases">
        <title>Draft genome sequence of Candidatus Magnetaquicoccaceae bacterium FCR-1.</title>
        <authorList>
            <person name="Shimoshige H."/>
            <person name="Shimamura S."/>
            <person name="Taoka A."/>
            <person name="Kobayashi H."/>
            <person name="Maekawa T."/>
        </authorList>
    </citation>
    <scope>NUCLEOTIDE SEQUENCE [LARGE SCALE GENOMIC DNA]</scope>
    <source>
        <strain evidence="1 2">FCR-1</strain>
    </source>
</reference>
<evidence type="ECO:0000313" key="2">
    <source>
        <dbReference type="Proteomes" id="UP001628193"/>
    </source>
</evidence>
<comment type="caution">
    <text evidence="1">The sequence shown here is derived from an EMBL/GenBank/DDBJ whole genome shotgun (WGS) entry which is preliminary data.</text>
</comment>
<name>A0ABQ0CAY5_9PROT</name>